<dbReference type="InterPro" id="IPR011990">
    <property type="entry name" value="TPR-like_helical_dom_sf"/>
</dbReference>
<sequence length="274" mass="31676">MPEDNQKVPSQIFRWFEKMKNNYEQSVQSVLERFEVYSHSQQLRIDQANQSNIDNLKQSHQKHLDQQNAHIKQLTEDASYYKKQISKQQQTIEQLNGRYDAVMSCLLTEKRKDIDIKDIFSNDEFEEEKSNELIEDLYLETNNNEAVNSPFEHSQQNNLNNEPDLTSSALTECDDDLFNSAILKRQSGDIEQAFQLFEQAAKLGHAKAMGAMGRAFFLGEGTEEDHSAGLAWLIHAANQALPQAVTRVKYFQDNDPELYQQAMTLSKDPIFLKY</sequence>
<dbReference type="Gene3D" id="1.25.40.10">
    <property type="entry name" value="Tetratricopeptide repeat domain"/>
    <property type="match status" value="1"/>
</dbReference>
<comment type="caution">
    <text evidence="2">The sequence shown here is derived from an EMBL/GenBank/DDBJ whole genome shotgun (WGS) entry which is preliminary data.</text>
</comment>
<name>A0A5C6QGK8_9GAMM</name>
<dbReference type="RefSeq" id="WP_146799621.1">
    <property type="nucleotide sequence ID" value="NZ_VOLP01000013.1"/>
</dbReference>
<dbReference type="Proteomes" id="UP000321917">
    <property type="component" value="Unassembled WGS sequence"/>
</dbReference>
<protein>
    <recommendedName>
        <fullName evidence="5">Sel1 repeat family protein</fullName>
    </recommendedName>
</protein>
<dbReference type="SUPFAM" id="SSF81901">
    <property type="entry name" value="HCP-like"/>
    <property type="match status" value="1"/>
</dbReference>
<gene>
    <name evidence="1" type="ORF">ESZ26_10720</name>
    <name evidence="2" type="ORF">ESZ27_07655</name>
</gene>
<proteinExistence type="predicted"/>
<evidence type="ECO:0000313" key="4">
    <source>
        <dbReference type="Proteomes" id="UP000321917"/>
    </source>
</evidence>
<dbReference type="EMBL" id="VOLR01000013">
    <property type="protein sequence ID" value="TWX59178.1"/>
    <property type="molecule type" value="Genomic_DNA"/>
</dbReference>
<keyword evidence="3" id="KW-1185">Reference proteome</keyword>
<dbReference type="OrthoDB" id="6383901at2"/>
<dbReference type="AlphaFoldDB" id="A0A5C6QGK8"/>
<evidence type="ECO:0008006" key="5">
    <source>
        <dbReference type="Google" id="ProtNLM"/>
    </source>
</evidence>
<dbReference type="EMBL" id="VOLQ01000011">
    <property type="protein sequence ID" value="TWX68206.1"/>
    <property type="molecule type" value="Genomic_DNA"/>
</dbReference>
<organism evidence="2 4">
    <name type="scientific">Colwellia hornerae</name>
    <dbReference type="NCBI Taxonomy" id="89402"/>
    <lineage>
        <taxon>Bacteria</taxon>
        <taxon>Pseudomonadati</taxon>
        <taxon>Pseudomonadota</taxon>
        <taxon>Gammaproteobacteria</taxon>
        <taxon>Alteromonadales</taxon>
        <taxon>Colwelliaceae</taxon>
        <taxon>Colwellia</taxon>
    </lineage>
</organism>
<evidence type="ECO:0000313" key="2">
    <source>
        <dbReference type="EMBL" id="TWX68206.1"/>
    </source>
</evidence>
<reference evidence="2 4" key="1">
    <citation type="submission" date="2019-07" db="EMBL/GenBank/DDBJ databases">
        <title>Genomes of sea-ice associated Colwellia species.</title>
        <authorList>
            <person name="Bowman J.P."/>
        </authorList>
    </citation>
    <scope>NUCLEOTIDE SEQUENCE [LARGE SCALE GENOMIC DNA]</scope>
    <source>
        <strain evidence="1 3">ACAM 607</strain>
        <strain evidence="2 4">IC036</strain>
    </source>
</reference>
<accession>A0A5C6QGK8</accession>
<dbReference type="Proteomes" id="UP000321525">
    <property type="component" value="Unassembled WGS sequence"/>
</dbReference>
<evidence type="ECO:0000313" key="3">
    <source>
        <dbReference type="Proteomes" id="UP000321525"/>
    </source>
</evidence>
<evidence type="ECO:0000313" key="1">
    <source>
        <dbReference type="EMBL" id="TWX59178.1"/>
    </source>
</evidence>